<evidence type="ECO:0000256" key="3">
    <source>
        <dbReference type="ARBA" id="ARBA00023015"/>
    </source>
</evidence>
<dbReference type="GO" id="GO:0005829">
    <property type="term" value="C:cytosol"/>
    <property type="evidence" value="ECO:0007669"/>
    <property type="project" value="TreeGrafter"/>
</dbReference>
<dbReference type="GO" id="GO:0000156">
    <property type="term" value="F:phosphorelay response regulator activity"/>
    <property type="evidence" value="ECO:0007669"/>
    <property type="project" value="TreeGrafter"/>
</dbReference>
<name>A0A2T0S821_9ACTN</name>
<evidence type="ECO:0000313" key="9">
    <source>
        <dbReference type="Proteomes" id="UP000239209"/>
    </source>
</evidence>
<accession>A0A2T0S821</accession>
<sequence length="157" mass="16475">MPTVLIADDDADHRELLTYTLRRFGHEVVAVSCAAGAERAAGAGGIDAVLLDVRMPGGSGIELCRRLREAPGTAQLPIMLISADVEGDRIQAGLDAGADDYLTKPYRRAELGARLEALLDLRQRPAGAPATAATAAMRAARAALPRPVTGPPLRRTA</sequence>
<dbReference type="GO" id="GO:0032993">
    <property type="term" value="C:protein-DNA complex"/>
    <property type="evidence" value="ECO:0007669"/>
    <property type="project" value="TreeGrafter"/>
</dbReference>
<gene>
    <name evidence="8" type="ORF">CLV70_106289</name>
</gene>
<feature type="domain" description="Response regulatory" evidence="7">
    <location>
        <begin position="3"/>
        <end position="119"/>
    </location>
</feature>
<evidence type="ECO:0000256" key="1">
    <source>
        <dbReference type="ARBA" id="ARBA00022553"/>
    </source>
</evidence>
<dbReference type="RefSeq" id="WP_106127201.1">
    <property type="nucleotide sequence ID" value="NZ_PVZG01000006.1"/>
</dbReference>
<protein>
    <submittedName>
        <fullName evidence="8">Response regulator receiver domain-containing protein</fullName>
    </submittedName>
</protein>
<keyword evidence="9" id="KW-1185">Reference proteome</keyword>
<evidence type="ECO:0000256" key="4">
    <source>
        <dbReference type="ARBA" id="ARBA00023125"/>
    </source>
</evidence>
<dbReference type="PROSITE" id="PS50110">
    <property type="entry name" value="RESPONSE_REGULATORY"/>
    <property type="match status" value="1"/>
</dbReference>
<dbReference type="EMBL" id="PVZG01000006">
    <property type="protein sequence ID" value="PRY29568.1"/>
    <property type="molecule type" value="Genomic_DNA"/>
</dbReference>
<organism evidence="8 9">
    <name type="scientific">Pseudosporangium ferrugineum</name>
    <dbReference type="NCBI Taxonomy" id="439699"/>
    <lineage>
        <taxon>Bacteria</taxon>
        <taxon>Bacillati</taxon>
        <taxon>Actinomycetota</taxon>
        <taxon>Actinomycetes</taxon>
        <taxon>Micromonosporales</taxon>
        <taxon>Micromonosporaceae</taxon>
        <taxon>Pseudosporangium</taxon>
    </lineage>
</organism>
<evidence type="ECO:0000256" key="6">
    <source>
        <dbReference type="PROSITE-ProRule" id="PRU00169"/>
    </source>
</evidence>
<dbReference type="GO" id="GO:0006355">
    <property type="term" value="P:regulation of DNA-templated transcription"/>
    <property type="evidence" value="ECO:0007669"/>
    <property type="project" value="TreeGrafter"/>
</dbReference>
<dbReference type="Gene3D" id="3.40.50.2300">
    <property type="match status" value="1"/>
</dbReference>
<comment type="caution">
    <text evidence="8">The sequence shown here is derived from an EMBL/GenBank/DDBJ whole genome shotgun (WGS) entry which is preliminary data.</text>
</comment>
<dbReference type="Pfam" id="PF00072">
    <property type="entry name" value="Response_reg"/>
    <property type="match status" value="1"/>
</dbReference>
<dbReference type="GO" id="GO:0000976">
    <property type="term" value="F:transcription cis-regulatory region binding"/>
    <property type="evidence" value="ECO:0007669"/>
    <property type="project" value="TreeGrafter"/>
</dbReference>
<dbReference type="InterPro" id="IPR039420">
    <property type="entry name" value="WalR-like"/>
</dbReference>
<dbReference type="SMART" id="SM00448">
    <property type="entry name" value="REC"/>
    <property type="match status" value="1"/>
</dbReference>
<keyword evidence="3" id="KW-0805">Transcription regulation</keyword>
<keyword evidence="1 6" id="KW-0597">Phosphoprotein</keyword>
<evidence type="ECO:0000313" key="8">
    <source>
        <dbReference type="EMBL" id="PRY29568.1"/>
    </source>
</evidence>
<keyword evidence="5" id="KW-0804">Transcription</keyword>
<dbReference type="InterPro" id="IPR001789">
    <property type="entry name" value="Sig_transdc_resp-reg_receiver"/>
</dbReference>
<evidence type="ECO:0000259" key="7">
    <source>
        <dbReference type="PROSITE" id="PS50110"/>
    </source>
</evidence>
<evidence type="ECO:0000256" key="2">
    <source>
        <dbReference type="ARBA" id="ARBA00023012"/>
    </source>
</evidence>
<proteinExistence type="predicted"/>
<feature type="modified residue" description="4-aspartylphosphate" evidence="6">
    <location>
        <position position="52"/>
    </location>
</feature>
<dbReference type="PANTHER" id="PTHR48111">
    <property type="entry name" value="REGULATOR OF RPOS"/>
    <property type="match status" value="1"/>
</dbReference>
<dbReference type="OrthoDB" id="3296207at2"/>
<dbReference type="InterPro" id="IPR011006">
    <property type="entry name" value="CheY-like_superfamily"/>
</dbReference>
<evidence type="ECO:0000256" key="5">
    <source>
        <dbReference type="ARBA" id="ARBA00023163"/>
    </source>
</evidence>
<dbReference type="PANTHER" id="PTHR48111:SF1">
    <property type="entry name" value="TWO-COMPONENT RESPONSE REGULATOR ORR33"/>
    <property type="match status" value="1"/>
</dbReference>
<reference evidence="8 9" key="1">
    <citation type="submission" date="2018-03" db="EMBL/GenBank/DDBJ databases">
        <title>Genomic Encyclopedia of Archaeal and Bacterial Type Strains, Phase II (KMG-II): from individual species to whole genera.</title>
        <authorList>
            <person name="Goeker M."/>
        </authorList>
    </citation>
    <scope>NUCLEOTIDE SEQUENCE [LARGE SCALE GENOMIC DNA]</scope>
    <source>
        <strain evidence="8 9">DSM 45348</strain>
    </source>
</reference>
<dbReference type="Proteomes" id="UP000239209">
    <property type="component" value="Unassembled WGS sequence"/>
</dbReference>
<keyword evidence="2" id="KW-0902">Two-component regulatory system</keyword>
<dbReference type="AlphaFoldDB" id="A0A2T0S821"/>
<keyword evidence="4" id="KW-0238">DNA-binding</keyword>
<dbReference type="SUPFAM" id="SSF52172">
    <property type="entry name" value="CheY-like"/>
    <property type="match status" value="1"/>
</dbReference>